<feature type="domain" description="GAF" evidence="1">
    <location>
        <begin position="403"/>
        <end position="567"/>
    </location>
</feature>
<feature type="domain" description="GAF" evidence="1">
    <location>
        <begin position="789"/>
        <end position="955"/>
    </location>
</feature>
<accession>A0A928VS71</accession>
<dbReference type="Gene3D" id="3.40.50.300">
    <property type="entry name" value="P-loop containing nucleotide triphosphate hydrolases"/>
    <property type="match status" value="1"/>
</dbReference>
<dbReference type="SUPFAM" id="SSF55781">
    <property type="entry name" value="GAF domain-like"/>
    <property type="match status" value="4"/>
</dbReference>
<dbReference type="InterPro" id="IPR027417">
    <property type="entry name" value="P-loop_NTPase"/>
</dbReference>
<dbReference type="InterPro" id="IPR003018">
    <property type="entry name" value="GAF"/>
</dbReference>
<dbReference type="PANTHER" id="PTHR43155:SF2">
    <property type="entry name" value="CYCLIC DI-GMP PHOSPHODIESTERASE PA4108"/>
    <property type="match status" value="1"/>
</dbReference>
<dbReference type="PANTHER" id="PTHR43155">
    <property type="entry name" value="CYCLIC DI-GMP PHOSPHODIESTERASE PA4108-RELATED"/>
    <property type="match status" value="1"/>
</dbReference>
<dbReference type="Pfam" id="PF01590">
    <property type="entry name" value="GAF"/>
    <property type="match status" value="4"/>
</dbReference>
<dbReference type="InterPro" id="IPR029016">
    <property type="entry name" value="GAF-like_dom_sf"/>
</dbReference>
<evidence type="ECO:0000313" key="2">
    <source>
        <dbReference type="EMBL" id="MBE9039297.1"/>
    </source>
</evidence>
<feature type="domain" description="GAF" evidence="1">
    <location>
        <begin position="977"/>
        <end position="1152"/>
    </location>
</feature>
<feature type="domain" description="GAF" evidence="1">
    <location>
        <begin position="589"/>
        <end position="759"/>
    </location>
</feature>
<dbReference type="AlphaFoldDB" id="A0A928VS71"/>
<protein>
    <submittedName>
        <fullName evidence="2">GAF domain-containing protein</fullName>
    </submittedName>
</protein>
<dbReference type="RefSeq" id="WP_264319560.1">
    <property type="nucleotide sequence ID" value="NZ_JADEXN010000005.1"/>
</dbReference>
<evidence type="ECO:0000313" key="3">
    <source>
        <dbReference type="Proteomes" id="UP000621799"/>
    </source>
</evidence>
<keyword evidence="3" id="KW-1185">Reference proteome</keyword>
<dbReference type="Gene3D" id="3.30.450.40">
    <property type="match status" value="4"/>
</dbReference>
<gene>
    <name evidence="2" type="ORF">IQ235_00620</name>
</gene>
<dbReference type="Proteomes" id="UP000621799">
    <property type="component" value="Unassembled WGS sequence"/>
</dbReference>
<dbReference type="SUPFAM" id="SSF52540">
    <property type="entry name" value="P-loop containing nucleoside triphosphate hydrolases"/>
    <property type="match status" value="1"/>
</dbReference>
<evidence type="ECO:0000259" key="1">
    <source>
        <dbReference type="SMART" id="SM00065"/>
    </source>
</evidence>
<comment type="caution">
    <text evidence="2">The sequence shown here is derived from an EMBL/GenBank/DDBJ whole genome shotgun (WGS) entry which is preliminary data.</text>
</comment>
<reference evidence="2" key="1">
    <citation type="submission" date="2020-10" db="EMBL/GenBank/DDBJ databases">
        <authorList>
            <person name="Castelo-Branco R."/>
            <person name="Eusebio N."/>
            <person name="Adriana R."/>
            <person name="Vieira A."/>
            <person name="Brugerolle De Fraissinette N."/>
            <person name="Rezende De Castro R."/>
            <person name="Schneider M.P."/>
            <person name="Vasconcelos V."/>
            <person name="Leao P.N."/>
        </authorList>
    </citation>
    <scope>NUCLEOTIDE SEQUENCE</scope>
    <source>
        <strain evidence="2">LEGE 11467</strain>
    </source>
</reference>
<proteinExistence type="predicted"/>
<dbReference type="Pfam" id="PF14516">
    <property type="entry name" value="AAA_35"/>
    <property type="match status" value="1"/>
</dbReference>
<dbReference type="SMART" id="SM00065">
    <property type="entry name" value="GAF"/>
    <property type="match status" value="4"/>
</dbReference>
<dbReference type="EMBL" id="JADEXN010000005">
    <property type="protein sequence ID" value="MBE9039297.1"/>
    <property type="molecule type" value="Genomic_DNA"/>
</dbReference>
<sequence length="1162" mass="131809">MSGITPISIPTFSYKVGGHLPLDAPSYVVRQADSQLYDALKAGEFCYVLNSRQMGKTSLRVRTMHRLQRAGFACAAIDLTKIGSWDITPDRWYAGVMRRLVTSFRLPIELKDWLGDREYLSPVQRLSELIEQVLLETVREKIVIFIDEIDSILSLNFRTDDFFAFIRSCYGDRRLTFILLGVTTPSDLIQDKNCTPFNLGLAIELHGFQHDEAQPLVRGLAGRVPEPEEAIATVLDWTGGQPFLTQKICNLIVQKAESTPDFKVRSPSFKVRNWVEDLIRTNIVLNWEARDEPPHLRTVRDRLLHSGENPHSMLKLYRKILQQGEILADDRPEQINLRLSGLAIKTAGKLKIFNRIYASVFERRWVDKALADIEPDFIQTVASQEQKLLSMLSMMDGKSFDEVLYEILGAVILKMAEELKVDRATVFLIDEEKNEIWSIIARNQSESAENIEISGDKAIIGLVATLKEMVNIPFYFASDTNLERSNRYDREYPNYTLLALPLLNGKENLVAVVQLLNKLKPENNPDDILLDRIDRNGFSETDRLQFETYAPALNRILERCQSSYKLTQRLQASEALTEATRSISQSSLDSDEIIERVMEAAKKLMNADRSTLWLFDEENNRLWTKIQTEEGGLLELRVNVGEGFAGTVAQTGQPINIPFDLYEHSNSQTARKIDAKTGYRTCSLLCMPVWSPDGDLLGVTQLVNKRKQGEFPDYDPADWPTAPDCFQASFDTQSQKYMQIFNSQVGVALRNAQKYAIAKQKAELHPQNVVSQTLAMLNQVMDGQGFDDVLDVTLRSITLKMGKSLNADRTSIFLLDEEKNEFWSILAEAENGKSLEIRLPADRGIVGEVAATRQKINIPFDLYDDPRSTAAKAQDRKTGYRTYSMLALPLLGDRGESIAVIQLINKLKPSSNSILPLCERIDRQGFTEDDERQFTENAPLIQMIIESFRSYHKTARGQRVAAALMAATRSVSQENLDLEEVLQRVMSAAKKLMNADRSTLWLLDRDTEELWTKIAFDDGRRRKIRVKIGEGYAGKVAQTTQPLNIPFDLYDRPDSEIARKTDTKTGYRTCSLLCMPVWSPDGDLLGVTQLVNKIQSGNTTDPMEERSISRTPETIPPCWQTSFDESDRKYMQIFNNQAGVILQNAELLAAIKRQEESLRDPL</sequence>
<organism evidence="2 3">
    <name type="scientific">Zarconia navalis LEGE 11467</name>
    <dbReference type="NCBI Taxonomy" id="1828826"/>
    <lineage>
        <taxon>Bacteria</taxon>
        <taxon>Bacillati</taxon>
        <taxon>Cyanobacteriota</taxon>
        <taxon>Cyanophyceae</taxon>
        <taxon>Oscillatoriophycideae</taxon>
        <taxon>Oscillatoriales</taxon>
        <taxon>Oscillatoriales incertae sedis</taxon>
        <taxon>Zarconia</taxon>
        <taxon>Zarconia navalis</taxon>
    </lineage>
</organism>
<name>A0A928VS71_9CYAN</name>